<accession>A0A6J4TUV0</accession>
<sequence length="77" mass="9049">MYDSCSLCLKYVVKFVKGKRLQICRFFKRQKILLKQEFFKWNLITIDPDDKICPTVQSQPILIILLLVTNITISVKA</sequence>
<name>A0A6J4TUV0_9BACT</name>
<dbReference type="AlphaFoldDB" id="A0A6J4TUV0"/>
<proteinExistence type="predicted"/>
<protein>
    <submittedName>
        <fullName evidence="1">Uncharacterized protein</fullName>
    </submittedName>
</protein>
<dbReference type="EMBL" id="CADCVN010001439">
    <property type="protein sequence ID" value="CAA9532960.1"/>
    <property type="molecule type" value="Genomic_DNA"/>
</dbReference>
<organism evidence="1">
    <name type="scientific">uncultured Segetibacter sp</name>
    <dbReference type="NCBI Taxonomy" id="481133"/>
    <lineage>
        <taxon>Bacteria</taxon>
        <taxon>Pseudomonadati</taxon>
        <taxon>Bacteroidota</taxon>
        <taxon>Chitinophagia</taxon>
        <taxon>Chitinophagales</taxon>
        <taxon>Chitinophagaceae</taxon>
        <taxon>Segetibacter</taxon>
        <taxon>environmental samples</taxon>
    </lineage>
</organism>
<gene>
    <name evidence="1" type="ORF">AVDCRST_MAG96-3690</name>
</gene>
<evidence type="ECO:0000313" key="1">
    <source>
        <dbReference type="EMBL" id="CAA9532960.1"/>
    </source>
</evidence>
<reference evidence="1" key="1">
    <citation type="submission" date="2020-02" db="EMBL/GenBank/DDBJ databases">
        <authorList>
            <person name="Meier V. D."/>
        </authorList>
    </citation>
    <scope>NUCLEOTIDE SEQUENCE</scope>
    <source>
        <strain evidence="1">AVDCRST_MAG96</strain>
    </source>
</reference>